<dbReference type="PROSITE" id="PS51700">
    <property type="entry name" value="SEPARIN"/>
    <property type="match status" value="1"/>
</dbReference>
<dbReference type="Proteomes" id="UP000193922">
    <property type="component" value="Unassembled WGS sequence"/>
</dbReference>
<dbReference type="GO" id="GO:0044732">
    <property type="term" value="C:mitotic spindle pole body"/>
    <property type="evidence" value="ECO:0007669"/>
    <property type="project" value="TreeGrafter"/>
</dbReference>
<reference evidence="6 7" key="1">
    <citation type="submission" date="2016-07" db="EMBL/GenBank/DDBJ databases">
        <title>Pervasive Adenine N6-methylation of Active Genes in Fungi.</title>
        <authorList>
            <consortium name="DOE Joint Genome Institute"/>
            <person name="Mondo S.J."/>
            <person name="Dannebaum R.O."/>
            <person name="Kuo R.C."/>
            <person name="Labutti K."/>
            <person name="Haridas S."/>
            <person name="Kuo A."/>
            <person name="Salamov A."/>
            <person name="Ahrendt S.R."/>
            <person name="Lipzen A."/>
            <person name="Sullivan W."/>
            <person name="Andreopoulos W.B."/>
            <person name="Clum A."/>
            <person name="Lindquist E."/>
            <person name="Daum C."/>
            <person name="Ramamoorthy G.K."/>
            <person name="Gryganskyi A."/>
            <person name="Culley D."/>
            <person name="Magnuson J.K."/>
            <person name="James T.Y."/>
            <person name="O'Malley M.A."/>
            <person name="Stajich J.E."/>
            <person name="Spatafora J.W."/>
            <person name="Visel A."/>
            <person name="Grigoriev I.V."/>
        </authorList>
    </citation>
    <scope>NUCLEOTIDE SEQUENCE [LARGE SCALE GENOMIC DNA]</scope>
    <source>
        <strain evidence="6 7">ATCC 12442</strain>
    </source>
</reference>
<evidence type="ECO:0000256" key="4">
    <source>
        <dbReference type="ARBA" id="ARBA00022829"/>
    </source>
</evidence>
<comment type="catalytic activity">
    <reaction evidence="1">
        <text>All bonds known to be hydrolyzed by this endopeptidase have arginine in P1 and an acidic residue in P4. P6 is often occupied by an acidic residue or by a hydroxy-amino-acid residue, the phosphorylation of which enhances cleavage.</text>
        <dbReference type="EC" id="3.4.22.49"/>
    </reaction>
</comment>
<name>A0A1Y1WGB9_9FUNG</name>
<dbReference type="EC" id="3.4.22.49" evidence="2"/>
<evidence type="ECO:0000313" key="6">
    <source>
        <dbReference type="EMBL" id="ORX72388.1"/>
    </source>
</evidence>
<dbReference type="Pfam" id="PF03568">
    <property type="entry name" value="Separin_C"/>
    <property type="match status" value="1"/>
</dbReference>
<evidence type="ECO:0000313" key="7">
    <source>
        <dbReference type="Proteomes" id="UP000193922"/>
    </source>
</evidence>
<comment type="caution">
    <text evidence="6">The sequence shown here is derived from an EMBL/GenBank/DDBJ whole genome shotgun (WGS) entry which is preliminary data.</text>
</comment>
<keyword evidence="7" id="KW-1185">Reference proteome</keyword>
<organism evidence="6 7">
    <name type="scientific">Linderina pennispora</name>
    <dbReference type="NCBI Taxonomy" id="61395"/>
    <lineage>
        <taxon>Eukaryota</taxon>
        <taxon>Fungi</taxon>
        <taxon>Fungi incertae sedis</taxon>
        <taxon>Zoopagomycota</taxon>
        <taxon>Kickxellomycotina</taxon>
        <taxon>Kickxellomycetes</taxon>
        <taxon>Kickxellales</taxon>
        <taxon>Kickxellaceae</taxon>
        <taxon>Linderina</taxon>
    </lineage>
</organism>
<dbReference type="GO" id="GO:0005737">
    <property type="term" value="C:cytoplasm"/>
    <property type="evidence" value="ECO:0007669"/>
    <property type="project" value="TreeGrafter"/>
</dbReference>
<feature type="domain" description="Peptidase C50" evidence="5">
    <location>
        <begin position="477"/>
        <end position="572"/>
    </location>
</feature>
<evidence type="ECO:0000256" key="3">
    <source>
        <dbReference type="ARBA" id="ARBA00022801"/>
    </source>
</evidence>
<dbReference type="RefSeq" id="XP_040745812.1">
    <property type="nucleotide sequence ID" value="XM_040886907.1"/>
</dbReference>
<keyword evidence="4" id="KW-0159">Chromosome partition</keyword>
<dbReference type="InterPro" id="IPR030397">
    <property type="entry name" value="SEPARIN_core_dom"/>
</dbReference>
<dbReference type="GO" id="GO:0072686">
    <property type="term" value="C:mitotic spindle"/>
    <property type="evidence" value="ECO:0007669"/>
    <property type="project" value="TreeGrafter"/>
</dbReference>
<dbReference type="GO" id="GO:0006508">
    <property type="term" value="P:proteolysis"/>
    <property type="evidence" value="ECO:0007669"/>
    <property type="project" value="InterPro"/>
</dbReference>
<evidence type="ECO:0000256" key="1">
    <source>
        <dbReference type="ARBA" id="ARBA00000451"/>
    </source>
</evidence>
<dbReference type="GeneID" id="63803555"/>
<evidence type="ECO:0000256" key="2">
    <source>
        <dbReference type="ARBA" id="ARBA00012489"/>
    </source>
</evidence>
<gene>
    <name evidence="6" type="ORF">DL89DRAFT_265954</name>
</gene>
<dbReference type="PANTHER" id="PTHR12792">
    <property type="entry name" value="EXTRA SPINDLE POLES 1-RELATED"/>
    <property type="match status" value="1"/>
</dbReference>
<protein>
    <recommendedName>
        <fullName evidence="2">separase</fullName>
        <ecNumber evidence="2">3.4.22.49</ecNumber>
    </recommendedName>
</protein>
<proteinExistence type="predicted"/>
<keyword evidence="3" id="KW-0378">Hydrolase</keyword>
<sequence>MRDDVRVRLQLLSGAWLPEEMSVERTIDQQPEHLLMLASLQFARLQKTLAEMGLAQVLDSALFLAGATPMAELRSEPIAQELAALDELLERASAAAIAVGSAHSVHESGHLLVLVRVVADALGMRSSSPTAAARILDNARNITVAREAAVRYHDECPPRPVVWPTEILQPPGGHEDAREIADVLPHAWVVCGLSIDRTRNLLFLTRYERGRAPAVLCLPMRALPAGLSDDPSGTVFDNAYAQMAAIIAESDQTMRVANECISDADKLQWWQQRTELDRRLGALLRSIEDEWLGGFRSLLLPIGAFAVGDPEAVGKVICACAESHVPMTNGVALADDVCRFVAYAARDADSDDWLDVCAMLLDMLCYRGGSMCSEDGISRFAADLKLALATDDQPTDAAAPRHLVLVLDKHAQQIPWESLPCLRSHSVSRVPSLSFLQQRLSKLQRSPPRLAGPLFDTLKGEKPALLAGSPAGVRVDGSHVYYVLNPAGDLARTQQNFEAYVRASSTWTGAIGRAPMDHELAQALASESAVLYFGHGGGEQYVSRARLRALPQCSVALLLGCSSGRLRPLGEYDAAGTALDYMVAGCPALLANLWDVGDKDIDRFAKSLLAKWGLGQVGVLGGTKTPGNMSLSEAVSEARGACRMPFLTGAAPVVYGIPAYIE</sequence>
<accession>A0A1Y1WGB9</accession>
<dbReference type="STRING" id="61395.A0A1Y1WGB9"/>
<dbReference type="GO" id="GO:0051307">
    <property type="term" value="P:meiotic chromosome separation"/>
    <property type="evidence" value="ECO:0007669"/>
    <property type="project" value="TreeGrafter"/>
</dbReference>
<dbReference type="GO" id="GO:0004197">
    <property type="term" value="F:cysteine-type endopeptidase activity"/>
    <property type="evidence" value="ECO:0007669"/>
    <property type="project" value="InterPro"/>
</dbReference>
<dbReference type="InterPro" id="IPR005314">
    <property type="entry name" value="Peptidase_C50"/>
</dbReference>
<evidence type="ECO:0000259" key="5">
    <source>
        <dbReference type="PROSITE" id="PS51700"/>
    </source>
</evidence>
<dbReference type="PANTHER" id="PTHR12792:SF0">
    <property type="entry name" value="SEPARIN"/>
    <property type="match status" value="1"/>
</dbReference>
<dbReference type="AlphaFoldDB" id="A0A1Y1WGB9"/>
<dbReference type="GO" id="GO:0005634">
    <property type="term" value="C:nucleus"/>
    <property type="evidence" value="ECO:0007669"/>
    <property type="project" value="InterPro"/>
</dbReference>
<dbReference type="EMBL" id="MCFD01000003">
    <property type="protein sequence ID" value="ORX72388.1"/>
    <property type="molecule type" value="Genomic_DNA"/>
</dbReference>
<dbReference type="OrthoDB" id="10255632at2759"/>